<dbReference type="Proteomes" id="UP000824175">
    <property type="component" value="Unassembled WGS sequence"/>
</dbReference>
<comment type="caution">
    <text evidence="3">The sequence shown here is derived from an EMBL/GenBank/DDBJ whole genome shotgun (WGS) entry which is preliminary data.</text>
</comment>
<keyword evidence="1" id="KW-0472">Membrane</keyword>
<dbReference type="SUPFAM" id="SSF56300">
    <property type="entry name" value="Metallo-dependent phosphatases"/>
    <property type="match status" value="1"/>
</dbReference>
<dbReference type="Pfam" id="PF00149">
    <property type="entry name" value="Metallophos"/>
    <property type="match status" value="1"/>
</dbReference>
<accession>A0A9D1HNA6</accession>
<dbReference type="InterPro" id="IPR029052">
    <property type="entry name" value="Metallo-depent_PP-like"/>
</dbReference>
<keyword evidence="1" id="KW-0812">Transmembrane</keyword>
<protein>
    <submittedName>
        <fullName evidence="3">Metallophosphoesterase</fullName>
    </submittedName>
</protein>
<feature type="transmembrane region" description="Helical" evidence="1">
    <location>
        <begin position="45"/>
        <end position="67"/>
    </location>
</feature>
<evidence type="ECO:0000259" key="2">
    <source>
        <dbReference type="Pfam" id="PF00149"/>
    </source>
</evidence>
<name>A0A9D1HNA6_9FIRM</name>
<evidence type="ECO:0000313" key="4">
    <source>
        <dbReference type="Proteomes" id="UP000824175"/>
    </source>
</evidence>
<organism evidence="3 4">
    <name type="scientific">Candidatus Fimiplasma intestinipullorum</name>
    <dbReference type="NCBI Taxonomy" id="2840825"/>
    <lineage>
        <taxon>Bacteria</taxon>
        <taxon>Bacillati</taxon>
        <taxon>Bacillota</taxon>
        <taxon>Clostridia</taxon>
        <taxon>Eubacteriales</taxon>
        <taxon>Candidatus Fimiplasma</taxon>
    </lineage>
</organism>
<dbReference type="InterPro" id="IPR051158">
    <property type="entry name" value="Metallophosphoesterase_sf"/>
</dbReference>
<dbReference type="PANTHER" id="PTHR31302">
    <property type="entry name" value="TRANSMEMBRANE PROTEIN WITH METALLOPHOSPHOESTERASE DOMAIN-RELATED"/>
    <property type="match status" value="1"/>
</dbReference>
<dbReference type="InterPro" id="IPR004843">
    <property type="entry name" value="Calcineurin-like_PHP"/>
</dbReference>
<gene>
    <name evidence="3" type="ORF">IAD15_04170</name>
</gene>
<dbReference type="AlphaFoldDB" id="A0A9D1HNA6"/>
<dbReference type="PANTHER" id="PTHR31302:SF0">
    <property type="entry name" value="TRANSMEMBRANE PROTEIN WITH METALLOPHOSPHOESTERASE DOMAIN"/>
    <property type="match status" value="1"/>
</dbReference>
<evidence type="ECO:0000256" key="1">
    <source>
        <dbReference type="SAM" id="Phobius"/>
    </source>
</evidence>
<reference evidence="3" key="1">
    <citation type="submission" date="2020-10" db="EMBL/GenBank/DDBJ databases">
        <authorList>
            <person name="Gilroy R."/>
        </authorList>
    </citation>
    <scope>NUCLEOTIDE SEQUENCE</scope>
    <source>
        <strain evidence="3">CHK195-11698</strain>
    </source>
</reference>
<feature type="transmembrane region" description="Helical" evidence="1">
    <location>
        <begin position="113"/>
        <end position="130"/>
    </location>
</feature>
<feature type="domain" description="Calcineurin-like phosphoesterase" evidence="2">
    <location>
        <begin position="152"/>
        <end position="314"/>
    </location>
</feature>
<dbReference type="GO" id="GO:0016787">
    <property type="term" value="F:hydrolase activity"/>
    <property type="evidence" value="ECO:0007669"/>
    <property type="project" value="InterPro"/>
</dbReference>
<dbReference type="CDD" id="cd07385">
    <property type="entry name" value="MPP_YkuE_C"/>
    <property type="match status" value="1"/>
</dbReference>
<proteinExistence type="predicted"/>
<feature type="transmembrane region" description="Helical" evidence="1">
    <location>
        <begin position="87"/>
        <end position="106"/>
    </location>
</feature>
<keyword evidence="1" id="KW-1133">Transmembrane helix</keyword>
<reference evidence="3" key="2">
    <citation type="journal article" date="2021" name="PeerJ">
        <title>Extensive microbial diversity within the chicken gut microbiome revealed by metagenomics and culture.</title>
        <authorList>
            <person name="Gilroy R."/>
            <person name="Ravi A."/>
            <person name="Getino M."/>
            <person name="Pursley I."/>
            <person name="Horton D.L."/>
            <person name="Alikhan N.F."/>
            <person name="Baker D."/>
            <person name="Gharbi K."/>
            <person name="Hall N."/>
            <person name="Watson M."/>
            <person name="Adriaenssens E.M."/>
            <person name="Foster-Nyarko E."/>
            <person name="Jarju S."/>
            <person name="Secka A."/>
            <person name="Antonio M."/>
            <person name="Oren A."/>
            <person name="Chaudhuri R.R."/>
            <person name="La Ragione R."/>
            <person name="Hildebrand F."/>
            <person name="Pallen M.J."/>
        </authorList>
    </citation>
    <scope>NUCLEOTIDE SEQUENCE</scope>
    <source>
        <strain evidence="3">CHK195-11698</strain>
    </source>
</reference>
<dbReference type="Gene3D" id="3.60.21.10">
    <property type="match status" value="1"/>
</dbReference>
<dbReference type="EMBL" id="DVMJ01000033">
    <property type="protein sequence ID" value="HIU13246.1"/>
    <property type="molecule type" value="Genomic_DNA"/>
</dbReference>
<feature type="transmembrane region" description="Helical" evidence="1">
    <location>
        <begin position="20"/>
        <end position="38"/>
    </location>
</feature>
<evidence type="ECO:0000313" key="3">
    <source>
        <dbReference type="EMBL" id="HIU13246.1"/>
    </source>
</evidence>
<sequence>MTTRFGKWLETEGFAKCFNVVILLAIGLDTLMTGLAGWQRCQSSIWTCVLGAMTFILGMIVYTQKWITERWPQPKVDIFVGFVSSYLIYQILLLLLWLILSFFYPFASWRSDGILLTHGMALLIVTYGFVQTHFIHTKTYTLHLEKLAYPYRIALVSDLHLGAFVSEKHIQKMVHQINQLHADLVVISGDIIDANNHILNDPQKLHRISQAFREIQVKEGIYAVLGNHDPASDDPIFRQFLTDAKIHLLDNQTAHTQAICLVGRSDASHHQRSDVDLKTLDPNHSIVVLDHNPGNIPEAITYKADLVLCGHTHKGQFFPITILTRMANGKHYFYGHETFGRTQAIITSGAGFFQLPIRIGTHNEIVDLQLYPSK</sequence>